<name>A0A1D3DVN5_9ACTN</name>
<keyword evidence="4" id="KW-1185">Reference proteome</keyword>
<feature type="domain" description="Galactosyltransferase C-terminal" evidence="2">
    <location>
        <begin position="315"/>
        <end position="352"/>
    </location>
</feature>
<organism evidence="3 4">
    <name type="scientific">Streptomyces thermolilacinus SPC6</name>
    <dbReference type="NCBI Taxonomy" id="1306406"/>
    <lineage>
        <taxon>Bacteria</taxon>
        <taxon>Bacillati</taxon>
        <taxon>Actinomycetota</taxon>
        <taxon>Actinomycetes</taxon>
        <taxon>Kitasatosporales</taxon>
        <taxon>Streptomycetaceae</taxon>
        <taxon>Streptomyces</taxon>
    </lineage>
</organism>
<dbReference type="InterPro" id="IPR029044">
    <property type="entry name" value="Nucleotide-diphossugar_trans"/>
</dbReference>
<reference evidence="3 4" key="1">
    <citation type="journal article" date="2013" name="Genome Announc.">
        <title>Genome Sequence of Streptomyces violaceusniger Strain SPC6, a Halotolerant Streptomycete That Exhibits Rapid Growth and Development.</title>
        <authorList>
            <person name="Chen X."/>
            <person name="Zhang B."/>
            <person name="Zhang W."/>
            <person name="Wu X."/>
            <person name="Zhang M."/>
            <person name="Chen T."/>
            <person name="Liu G."/>
            <person name="Dyson P."/>
        </authorList>
    </citation>
    <scope>NUCLEOTIDE SEQUENCE [LARGE SCALE GENOMIC DNA]</scope>
    <source>
        <strain evidence="3 4">SPC6</strain>
    </source>
</reference>
<gene>
    <name evidence="3" type="ORF">J116_020005</name>
</gene>
<evidence type="ECO:0000256" key="1">
    <source>
        <dbReference type="ARBA" id="ARBA00022679"/>
    </source>
</evidence>
<dbReference type="OrthoDB" id="4120491at2"/>
<accession>A0A1D3DVN5</accession>
<dbReference type="Gene3D" id="3.90.550.10">
    <property type="entry name" value="Spore Coat Polysaccharide Biosynthesis Protein SpsA, Chain A"/>
    <property type="match status" value="1"/>
</dbReference>
<protein>
    <recommendedName>
        <fullName evidence="2">Galactosyltransferase C-terminal domain-containing protein</fullName>
    </recommendedName>
</protein>
<dbReference type="AlphaFoldDB" id="A0A1D3DVN5"/>
<evidence type="ECO:0000313" key="4">
    <source>
        <dbReference type="Proteomes" id="UP000095329"/>
    </source>
</evidence>
<dbReference type="GO" id="GO:0016740">
    <property type="term" value="F:transferase activity"/>
    <property type="evidence" value="ECO:0007669"/>
    <property type="project" value="UniProtKB-KW"/>
</dbReference>
<sequence length="411" mass="44374">MSAARPSEPAALAAAATSSLVLVHDPVSRAVAPDYWDWSADAHHAAVEALTALDDDQVRTAVARVADNPADSAAALGLSAALTALLCRPGGESGAVDALRSAAARTESLSRLLVQPGAPDRPTAGPATEAPGTADLLAVLAHKPHGGTHPVDAAVVIPFRAADDATGRVRNLAAVLNALTDQSHPRERYRVVVVESDERPRWREVFADACDAYVFAPDPGRFNKSWTVNVGVVHGARPTELVCVLDGDILVDRGFIARAVERFQRPGTQAHWPFEDMLFLDPASSADAVRTRCLEAAPDPGQDRLRGVHLRRPPGGCVWLREDLFTRIGGMDERFCGWGGEDQDFVWRAERYGPMDRHNDPLVHLHHDRAAHRGDDGVPFYEEVERAGFCSWPCDSDFGRLDKNTPQPTGA</sequence>
<dbReference type="Proteomes" id="UP000095329">
    <property type="component" value="Unassembled WGS sequence"/>
</dbReference>
<dbReference type="eggNOG" id="COG1216">
    <property type="taxonomic scope" value="Bacteria"/>
</dbReference>
<keyword evidence="1" id="KW-0808">Transferase</keyword>
<dbReference type="Pfam" id="PF02709">
    <property type="entry name" value="Glyco_transf_7C"/>
    <property type="match status" value="1"/>
</dbReference>
<dbReference type="SUPFAM" id="SSF53448">
    <property type="entry name" value="Nucleotide-diphospho-sugar transferases"/>
    <property type="match status" value="1"/>
</dbReference>
<dbReference type="EMBL" id="ASHX02000001">
    <property type="protein sequence ID" value="OEJ96401.1"/>
    <property type="molecule type" value="Genomic_DNA"/>
</dbReference>
<proteinExistence type="predicted"/>
<evidence type="ECO:0000313" key="3">
    <source>
        <dbReference type="EMBL" id="OEJ96401.1"/>
    </source>
</evidence>
<dbReference type="RefSeq" id="WP_037946823.1">
    <property type="nucleotide sequence ID" value="NZ_ASHX02000001.1"/>
</dbReference>
<evidence type="ECO:0000259" key="2">
    <source>
        <dbReference type="Pfam" id="PF02709"/>
    </source>
</evidence>
<dbReference type="STRING" id="1306406.J116_020005"/>
<dbReference type="InterPro" id="IPR027791">
    <property type="entry name" value="Galactosyl_T_C"/>
</dbReference>
<comment type="caution">
    <text evidence="3">The sequence shown here is derived from an EMBL/GenBank/DDBJ whole genome shotgun (WGS) entry which is preliminary data.</text>
</comment>